<dbReference type="PROSITE" id="PS51819">
    <property type="entry name" value="VOC"/>
    <property type="match status" value="1"/>
</dbReference>
<evidence type="ECO:0000313" key="2">
    <source>
        <dbReference type="EMBL" id="TZG29415.1"/>
    </source>
</evidence>
<dbReference type="EMBL" id="VTOU01000001">
    <property type="protein sequence ID" value="TZG29415.1"/>
    <property type="molecule type" value="Genomic_DNA"/>
</dbReference>
<gene>
    <name evidence="2" type="ORF">FYJ91_04625</name>
</gene>
<dbReference type="Proteomes" id="UP000322077">
    <property type="component" value="Unassembled WGS sequence"/>
</dbReference>
<dbReference type="InterPro" id="IPR004360">
    <property type="entry name" value="Glyas_Fos-R_dOase_dom"/>
</dbReference>
<sequence>MPPDLPVMSAISGLRPTLARMSLWTDDADRLARFYADLFGFEIAARTTLQPMASEAWHLEADDLIEVLLLRAPRGDTELGISAVKGRALPPGPTMREAPLAGSAYLVLYVPDLDAVIARFGGDYNRKPKRLSDPQGRVYYEMAIYDPDGRVLLVVEDVV</sequence>
<dbReference type="InterPro" id="IPR037523">
    <property type="entry name" value="VOC_core"/>
</dbReference>
<proteinExistence type="predicted"/>
<feature type="domain" description="VOC" evidence="1">
    <location>
        <begin position="17"/>
        <end position="157"/>
    </location>
</feature>
<dbReference type="Gene3D" id="3.10.180.10">
    <property type="entry name" value="2,3-Dihydroxybiphenyl 1,2-Dioxygenase, domain 1"/>
    <property type="match status" value="1"/>
</dbReference>
<dbReference type="Pfam" id="PF00903">
    <property type="entry name" value="Glyoxalase"/>
    <property type="match status" value="1"/>
</dbReference>
<dbReference type="SUPFAM" id="SSF54593">
    <property type="entry name" value="Glyoxalase/Bleomycin resistance protein/Dihydroxybiphenyl dioxygenase"/>
    <property type="match status" value="1"/>
</dbReference>
<comment type="caution">
    <text evidence="2">The sequence shown here is derived from an EMBL/GenBank/DDBJ whole genome shotgun (WGS) entry which is preliminary data.</text>
</comment>
<reference evidence="2 3" key="1">
    <citation type="submission" date="2019-08" db="EMBL/GenBank/DDBJ databases">
        <authorList>
            <person name="Wang G."/>
            <person name="Xu Z."/>
        </authorList>
    </citation>
    <scope>NUCLEOTIDE SEQUENCE [LARGE SCALE GENOMIC DNA]</scope>
    <source>
        <strain evidence="2 3">ZX</strain>
    </source>
</reference>
<dbReference type="InterPro" id="IPR029068">
    <property type="entry name" value="Glyas_Bleomycin-R_OHBP_Dase"/>
</dbReference>
<evidence type="ECO:0000259" key="1">
    <source>
        <dbReference type="PROSITE" id="PS51819"/>
    </source>
</evidence>
<accession>A0A5D9CH53</accession>
<dbReference type="AlphaFoldDB" id="A0A5D9CH53"/>
<keyword evidence="3" id="KW-1185">Reference proteome</keyword>
<protein>
    <recommendedName>
        <fullName evidence="1">VOC domain-containing protein</fullName>
    </recommendedName>
</protein>
<organism evidence="2 3">
    <name type="scientific">Sphingomonas montanisoli</name>
    <dbReference type="NCBI Taxonomy" id="2606412"/>
    <lineage>
        <taxon>Bacteria</taxon>
        <taxon>Pseudomonadati</taxon>
        <taxon>Pseudomonadota</taxon>
        <taxon>Alphaproteobacteria</taxon>
        <taxon>Sphingomonadales</taxon>
        <taxon>Sphingomonadaceae</taxon>
        <taxon>Sphingomonas</taxon>
    </lineage>
</organism>
<name>A0A5D9CH53_9SPHN</name>
<evidence type="ECO:0000313" key="3">
    <source>
        <dbReference type="Proteomes" id="UP000322077"/>
    </source>
</evidence>